<dbReference type="STRING" id="626940.BHW43_05015"/>
<gene>
    <name evidence="4" type="ORF">BHW43_05015</name>
</gene>
<protein>
    <recommendedName>
        <fullName evidence="3">Fe/B12 periplasmic-binding domain-containing protein</fullName>
    </recommendedName>
</protein>
<evidence type="ECO:0000259" key="3">
    <source>
        <dbReference type="PROSITE" id="PS50983"/>
    </source>
</evidence>
<feature type="domain" description="Fe/B12 periplasmic-binding" evidence="3">
    <location>
        <begin position="55"/>
        <end position="322"/>
    </location>
</feature>
<dbReference type="InterPro" id="IPR002491">
    <property type="entry name" value="ABC_transptr_periplasmic_BD"/>
</dbReference>
<dbReference type="Gene3D" id="3.40.50.1980">
    <property type="entry name" value="Nitrogenase molybdenum iron protein domain"/>
    <property type="match status" value="2"/>
</dbReference>
<evidence type="ECO:0000256" key="1">
    <source>
        <dbReference type="ARBA" id="ARBA00008814"/>
    </source>
</evidence>
<dbReference type="PANTHER" id="PTHR30535">
    <property type="entry name" value="VITAMIN B12-BINDING PROTEIN"/>
    <property type="match status" value="1"/>
</dbReference>
<feature type="signal peptide" evidence="2">
    <location>
        <begin position="1"/>
        <end position="24"/>
    </location>
</feature>
<sequence>MKKLLMIISLLLLVFTAGCSKQQAADVPASPAADVAYSVTDDVGRTLHFEHKPQRIVSLTYGTDEILTDLVDIKRIMAYSRWAGDSEISFITKEQAYTVGRKVPENTEAVYALQPDLVVVSAATSSDLVRSLEGLGVPVYIARSPHNYKEMCDKIRGIAAAVGEKQQGELMVQKMDTHLQQLQKRLRQIPSSERRVAVAFNFTSAMGRRGDLLDSMLTMAHVINGAAIVADENKSEHGMPAISKEQVVRINPDIFMLPTWNYNNKQDVQGYAYAVMNDPAYRDVKAVRNKQIKFVSDKYRYVASQHIVDAIENIAHAVYPEIF</sequence>
<dbReference type="AlphaFoldDB" id="A0A1Q6R5Y7"/>
<dbReference type="InterPro" id="IPR050902">
    <property type="entry name" value="ABC_Transporter_SBP"/>
</dbReference>
<evidence type="ECO:0000313" key="5">
    <source>
        <dbReference type="Proteomes" id="UP000186777"/>
    </source>
</evidence>
<dbReference type="Pfam" id="PF01497">
    <property type="entry name" value="Peripla_BP_2"/>
    <property type="match status" value="1"/>
</dbReference>
<evidence type="ECO:0000313" key="4">
    <source>
        <dbReference type="EMBL" id="OLA37759.1"/>
    </source>
</evidence>
<dbReference type="Proteomes" id="UP000186777">
    <property type="component" value="Unassembled WGS sequence"/>
</dbReference>
<proteinExistence type="inferred from homology"/>
<name>A0A1Q6R5Y7_9FIRM</name>
<dbReference type="PANTHER" id="PTHR30535:SF34">
    <property type="entry name" value="MOLYBDATE-BINDING PROTEIN MOLA"/>
    <property type="match status" value="1"/>
</dbReference>
<feature type="chain" id="PRO_5010166895" description="Fe/B12 periplasmic-binding domain-containing protein" evidence="2">
    <location>
        <begin position="25"/>
        <end position="323"/>
    </location>
</feature>
<comment type="similarity">
    <text evidence="1">Belongs to the bacterial solute-binding protein 8 family.</text>
</comment>
<dbReference type="PROSITE" id="PS51257">
    <property type="entry name" value="PROKAR_LIPOPROTEIN"/>
    <property type="match status" value="1"/>
</dbReference>
<dbReference type="EMBL" id="MNTG01000027">
    <property type="protein sequence ID" value="OLA37759.1"/>
    <property type="molecule type" value="Genomic_DNA"/>
</dbReference>
<reference evidence="4 5" key="1">
    <citation type="journal article" date="2016" name="Nat. Biotechnol.">
        <title>Measurement of bacterial replication rates in microbial communities.</title>
        <authorList>
            <person name="Brown C.T."/>
            <person name="Olm M.R."/>
            <person name="Thomas B.C."/>
            <person name="Banfield J.F."/>
        </authorList>
    </citation>
    <scope>NUCLEOTIDE SEQUENCE [LARGE SCALE GENOMIC DNA]</scope>
    <source>
        <strain evidence="4">46_33</strain>
    </source>
</reference>
<comment type="caution">
    <text evidence="4">The sequence shown here is derived from an EMBL/GenBank/DDBJ whole genome shotgun (WGS) entry which is preliminary data.</text>
</comment>
<evidence type="ECO:0000256" key="2">
    <source>
        <dbReference type="SAM" id="SignalP"/>
    </source>
</evidence>
<accession>A0A1Q6R5Y7</accession>
<dbReference type="SUPFAM" id="SSF53807">
    <property type="entry name" value="Helical backbone' metal receptor"/>
    <property type="match status" value="1"/>
</dbReference>
<dbReference type="RefSeq" id="WP_303679742.1">
    <property type="nucleotide sequence ID" value="NZ_MNTG01000027.1"/>
</dbReference>
<keyword evidence="2" id="KW-0732">Signal</keyword>
<dbReference type="PROSITE" id="PS50983">
    <property type="entry name" value="FE_B12_PBP"/>
    <property type="match status" value="1"/>
</dbReference>
<dbReference type="GO" id="GO:0071281">
    <property type="term" value="P:cellular response to iron ion"/>
    <property type="evidence" value="ECO:0007669"/>
    <property type="project" value="TreeGrafter"/>
</dbReference>
<organism evidence="4 5">
    <name type="scientific">Phascolarctobacterium succinatutens</name>
    <dbReference type="NCBI Taxonomy" id="626940"/>
    <lineage>
        <taxon>Bacteria</taxon>
        <taxon>Bacillati</taxon>
        <taxon>Bacillota</taxon>
        <taxon>Negativicutes</taxon>
        <taxon>Acidaminococcales</taxon>
        <taxon>Acidaminococcaceae</taxon>
        <taxon>Phascolarctobacterium</taxon>
    </lineage>
</organism>